<dbReference type="PANTHER" id="PTHR43267:SF2">
    <property type="entry name" value="TRNA THREONYLCARBAMOYLADENOSINE DEHYDRATASE 1-RELATED"/>
    <property type="match status" value="1"/>
</dbReference>
<evidence type="ECO:0000256" key="5">
    <source>
        <dbReference type="ARBA" id="ARBA00022692"/>
    </source>
</evidence>
<accession>A0A9W9DYS5</accession>
<dbReference type="SUPFAM" id="SSF69572">
    <property type="entry name" value="Activating enzymes of the ubiquitin-like proteins"/>
    <property type="match status" value="1"/>
</dbReference>
<keyword evidence="9" id="KW-1133">Transmembrane helix</keyword>
<dbReference type="GO" id="GO:0005741">
    <property type="term" value="C:mitochondrial outer membrane"/>
    <property type="evidence" value="ECO:0007669"/>
    <property type="project" value="UniProtKB-SubCell"/>
</dbReference>
<dbReference type="Pfam" id="PF00899">
    <property type="entry name" value="ThiF"/>
    <property type="match status" value="1"/>
</dbReference>
<comment type="similarity">
    <text evidence="3">Belongs to the HesA/MoeB/ThiF family.</text>
</comment>
<protein>
    <recommendedName>
        <fullName evidence="13">THIF-type NAD/FAD binding fold domain-containing protein</fullName>
    </recommendedName>
</protein>
<dbReference type="InterPro" id="IPR000594">
    <property type="entry name" value="ThiF_NAD_FAD-bd"/>
</dbReference>
<dbReference type="GO" id="GO:0008641">
    <property type="term" value="F:ubiquitin-like modifier activating enzyme activity"/>
    <property type="evidence" value="ECO:0007669"/>
    <property type="project" value="InterPro"/>
</dbReference>
<dbReference type="GO" id="GO:0061503">
    <property type="term" value="F:tRNA threonylcarbamoyladenosine dehydratase"/>
    <property type="evidence" value="ECO:0007669"/>
    <property type="project" value="TreeGrafter"/>
</dbReference>
<dbReference type="EMBL" id="JAOTPV010000001">
    <property type="protein sequence ID" value="KAJ4490301.1"/>
    <property type="molecule type" value="Genomic_DNA"/>
</dbReference>
<organism evidence="14 15">
    <name type="scientific">Lentinula aciculospora</name>
    <dbReference type="NCBI Taxonomy" id="153920"/>
    <lineage>
        <taxon>Eukaryota</taxon>
        <taxon>Fungi</taxon>
        <taxon>Dikarya</taxon>
        <taxon>Basidiomycota</taxon>
        <taxon>Agaricomycotina</taxon>
        <taxon>Agaricomycetes</taxon>
        <taxon>Agaricomycetidae</taxon>
        <taxon>Agaricales</taxon>
        <taxon>Marasmiineae</taxon>
        <taxon>Omphalotaceae</taxon>
        <taxon>Lentinula</taxon>
    </lineage>
</organism>
<name>A0A9W9DYS5_9AGAR</name>
<reference evidence="14" key="1">
    <citation type="submission" date="2022-08" db="EMBL/GenBank/DDBJ databases">
        <title>A Global Phylogenomic Analysis of the Shiitake Genus Lentinula.</title>
        <authorList>
            <consortium name="DOE Joint Genome Institute"/>
            <person name="Sierra-Patev S."/>
            <person name="Min B."/>
            <person name="Naranjo-Ortiz M."/>
            <person name="Looney B."/>
            <person name="Konkel Z."/>
            <person name="Slot J.C."/>
            <person name="Sakamoto Y."/>
            <person name="Steenwyk J.L."/>
            <person name="Rokas A."/>
            <person name="Carro J."/>
            <person name="Camarero S."/>
            <person name="Ferreira P."/>
            <person name="Molpeceres G."/>
            <person name="Ruiz-Duenas F.J."/>
            <person name="Serrano A."/>
            <person name="Henrissat B."/>
            <person name="Drula E."/>
            <person name="Hughes K.W."/>
            <person name="Mata J.L."/>
            <person name="Ishikawa N.K."/>
            <person name="Vargas-Isla R."/>
            <person name="Ushijima S."/>
            <person name="Smith C.A."/>
            <person name="Ahrendt S."/>
            <person name="Andreopoulos W."/>
            <person name="He G."/>
            <person name="Labutti K."/>
            <person name="Lipzen A."/>
            <person name="Ng V."/>
            <person name="Riley R."/>
            <person name="Sandor L."/>
            <person name="Barry K."/>
            <person name="Martinez A.T."/>
            <person name="Xiao Y."/>
            <person name="Gibbons J.G."/>
            <person name="Terashima K."/>
            <person name="Grigoriev I.V."/>
            <person name="Hibbett D.S."/>
        </authorList>
    </citation>
    <scope>NUCLEOTIDE SEQUENCE</scope>
    <source>
        <strain evidence="14">JLM2183</strain>
    </source>
</reference>
<dbReference type="GO" id="GO:0005524">
    <property type="term" value="F:ATP binding"/>
    <property type="evidence" value="ECO:0007669"/>
    <property type="project" value="UniProtKB-KW"/>
</dbReference>
<comment type="subcellular location">
    <subcellularLocation>
        <location evidence="1">Mitochondrion membrane</location>
        <topology evidence="1">Multi-pass membrane protein</topology>
    </subcellularLocation>
    <subcellularLocation>
        <location evidence="2">Mitochondrion outer membrane</location>
    </subcellularLocation>
</comment>
<evidence type="ECO:0000256" key="7">
    <source>
        <dbReference type="ARBA" id="ARBA00022787"/>
    </source>
</evidence>
<evidence type="ECO:0000259" key="13">
    <source>
        <dbReference type="Pfam" id="PF00899"/>
    </source>
</evidence>
<keyword evidence="15" id="KW-1185">Reference proteome</keyword>
<evidence type="ECO:0000256" key="11">
    <source>
        <dbReference type="ARBA" id="ARBA00023136"/>
    </source>
</evidence>
<comment type="function">
    <text evidence="12">Catalyzes the ATP-dependent dehydration of threonylcarbamoyladenosine at position 37 (t(6)A37) to form cyclic t(6)A37 (ct(6)A37) in tRNAs that read codons beginning with adenine.</text>
</comment>
<comment type="caution">
    <text evidence="14">The sequence shown here is derived from an EMBL/GenBank/DDBJ whole genome shotgun (WGS) entry which is preliminary data.</text>
</comment>
<feature type="domain" description="THIF-type NAD/FAD binding fold" evidence="13">
    <location>
        <begin position="91"/>
        <end position="336"/>
    </location>
</feature>
<sequence>MDKFRSHQAQLIAAALAASAATAGLIASYNAYTRRAKRKDLNEEVLQSIQSKGSNFNFQKLLDPQLSNPENGALTESENLYDEGLIREQLARNYAFFGEEGMRKVRGGTVVVVGCGGVGSWAAVMLARSGVSKIRLVDFDYVTLSSLNRHATALLEDVGTPKVECVERTLKSIAKWVEVDARIDVWRKEEGGVLLEGADWVIDAIDNIQTKVDLLKYCSDNSIKVFASMGAGAKCDPTRVQISDISYTIYDPLARSVRRRLRLLGVSSGIPVVYSTEVPGDVKLLPLDEEEFKKGPVKELGVFDDFRVRILPVLGPLPSIFGLHIATYIICELANKPIMNPLPIKARRKLYERLWRDLLHREEKLAGHTIKSVIAFQSQKKLHVHISSLFSRIPLDEEDVTLIFEDIYRGRSVLPPHEVPTKPALVRWDLSQPLTLENCVVMEEKDTLKHIQSWRERLQNTDNNTTLFSPTEVWGIQVEEVVKKRAQEIKKVQEWRAY</sequence>
<keyword evidence="7" id="KW-1000">Mitochondrion outer membrane</keyword>
<proteinExistence type="inferred from homology"/>
<evidence type="ECO:0000256" key="1">
    <source>
        <dbReference type="ARBA" id="ARBA00004225"/>
    </source>
</evidence>
<evidence type="ECO:0000256" key="12">
    <source>
        <dbReference type="ARBA" id="ARBA00060084"/>
    </source>
</evidence>
<dbReference type="PANTHER" id="PTHR43267">
    <property type="entry name" value="TRNA THREONYLCARBAMOYLADENOSINE DEHYDRATASE"/>
    <property type="match status" value="1"/>
</dbReference>
<dbReference type="FunFam" id="3.40.50.720:FF:000125">
    <property type="entry name" value="tRNA threonylcarbamoyladenosine dehydratase 2-like"/>
    <property type="match status" value="1"/>
</dbReference>
<dbReference type="InterPro" id="IPR035985">
    <property type="entry name" value="Ubiquitin-activating_enz"/>
</dbReference>
<evidence type="ECO:0000313" key="14">
    <source>
        <dbReference type="EMBL" id="KAJ4490301.1"/>
    </source>
</evidence>
<dbReference type="AlphaFoldDB" id="A0A9W9DYS5"/>
<evidence type="ECO:0000256" key="6">
    <source>
        <dbReference type="ARBA" id="ARBA00022741"/>
    </source>
</evidence>
<keyword evidence="6" id="KW-0547">Nucleotide-binding</keyword>
<evidence type="ECO:0000313" key="15">
    <source>
        <dbReference type="Proteomes" id="UP001150266"/>
    </source>
</evidence>
<evidence type="ECO:0000256" key="3">
    <source>
        <dbReference type="ARBA" id="ARBA00009919"/>
    </source>
</evidence>
<dbReference type="InterPro" id="IPR045886">
    <property type="entry name" value="ThiF/MoeB/HesA"/>
</dbReference>
<dbReference type="GO" id="GO:0061504">
    <property type="term" value="P:cyclic threonylcarbamoyladenosine biosynthetic process"/>
    <property type="evidence" value="ECO:0007669"/>
    <property type="project" value="TreeGrafter"/>
</dbReference>
<evidence type="ECO:0000256" key="9">
    <source>
        <dbReference type="ARBA" id="ARBA00022989"/>
    </source>
</evidence>
<keyword evidence="5" id="KW-0812">Transmembrane</keyword>
<gene>
    <name evidence="14" type="ORF">J3R30DRAFT_64483</name>
</gene>
<dbReference type="CDD" id="cd00755">
    <property type="entry name" value="YgdL_like"/>
    <property type="match status" value="1"/>
</dbReference>
<keyword evidence="8" id="KW-0067">ATP-binding</keyword>
<evidence type="ECO:0000256" key="8">
    <source>
        <dbReference type="ARBA" id="ARBA00022840"/>
    </source>
</evidence>
<dbReference type="Proteomes" id="UP001150266">
    <property type="component" value="Unassembled WGS sequence"/>
</dbReference>
<keyword evidence="10" id="KW-0496">Mitochondrion</keyword>
<dbReference type="OrthoDB" id="10265862at2759"/>
<dbReference type="Gene3D" id="3.40.50.720">
    <property type="entry name" value="NAD(P)-binding Rossmann-like Domain"/>
    <property type="match status" value="1"/>
</dbReference>
<keyword evidence="4" id="KW-0436">Ligase</keyword>
<evidence type="ECO:0000256" key="4">
    <source>
        <dbReference type="ARBA" id="ARBA00022598"/>
    </source>
</evidence>
<keyword evidence="11" id="KW-0472">Membrane</keyword>
<evidence type="ECO:0000256" key="10">
    <source>
        <dbReference type="ARBA" id="ARBA00023128"/>
    </source>
</evidence>
<evidence type="ECO:0000256" key="2">
    <source>
        <dbReference type="ARBA" id="ARBA00004294"/>
    </source>
</evidence>